<dbReference type="AlphaFoldDB" id="A0A9D1GYZ4"/>
<dbReference type="GO" id="GO:0006565">
    <property type="term" value="P:L-serine catabolic process"/>
    <property type="evidence" value="ECO:0007669"/>
    <property type="project" value="TreeGrafter"/>
</dbReference>
<feature type="domain" description="Tryptophan synthase beta chain-like PALP" evidence="4">
    <location>
        <begin position="17"/>
        <end position="303"/>
    </location>
</feature>
<protein>
    <submittedName>
        <fullName evidence="5">Threonine dehydratase</fullName>
    </submittedName>
</protein>
<dbReference type="PANTHER" id="PTHR48078">
    <property type="entry name" value="THREONINE DEHYDRATASE, MITOCHONDRIAL-RELATED"/>
    <property type="match status" value="1"/>
</dbReference>
<evidence type="ECO:0000256" key="1">
    <source>
        <dbReference type="ARBA" id="ARBA00001933"/>
    </source>
</evidence>
<dbReference type="GO" id="GO:0006567">
    <property type="term" value="P:L-threonine catabolic process"/>
    <property type="evidence" value="ECO:0007669"/>
    <property type="project" value="TreeGrafter"/>
</dbReference>
<accession>A0A9D1GYZ4</accession>
<dbReference type="Gene3D" id="3.40.50.1100">
    <property type="match status" value="2"/>
</dbReference>
<comment type="cofactor">
    <cofactor evidence="1">
        <name>pyridoxal 5'-phosphate</name>
        <dbReference type="ChEBI" id="CHEBI:597326"/>
    </cofactor>
</comment>
<name>A0A9D1GYZ4_9ACTN</name>
<dbReference type="Pfam" id="PF00291">
    <property type="entry name" value="PALP"/>
    <property type="match status" value="1"/>
</dbReference>
<dbReference type="EMBL" id="DVLP01000310">
    <property type="protein sequence ID" value="HIT76002.1"/>
    <property type="molecule type" value="Genomic_DNA"/>
</dbReference>
<dbReference type="InterPro" id="IPR050147">
    <property type="entry name" value="Ser/Thr_Dehydratase"/>
</dbReference>
<dbReference type="PANTHER" id="PTHR48078:SF7">
    <property type="entry name" value="BLL6502 PROTEIN"/>
    <property type="match status" value="1"/>
</dbReference>
<comment type="caution">
    <text evidence="5">The sequence shown here is derived from an EMBL/GenBank/DDBJ whole genome shotgun (WGS) entry which is preliminary data.</text>
</comment>
<evidence type="ECO:0000313" key="6">
    <source>
        <dbReference type="Proteomes" id="UP000886842"/>
    </source>
</evidence>
<evidence type="ECO:0000256" key="3">
    <source>
        <dbReference type="ARBA" id="ARBA00023239"/>
    </source>
</evidence>
<dbReference type="GO" id="GO:0009097">
    <property type="term" value="P:isoleucine biosynthetic process"/>
    <property type="evidence" value="ECO:0007669"/>
    <property type="project" value="TreeGrafter"/>
</dbReference>
<dbReference type="GO" id="GO:0004794">
    <property type="term" value="F:threonine deaminase activity"/>
    <property type="evidence" value="ECO:0007669"/>
    <property type="project" value="TreeGrafter"/>
</dbReference>
<gene>
    <name evidence="5" type="ORF">IAA98_10485</name>
</gene>
<keyword evidence="2" id="KW-0663">Pyridoxal phosphate</keyword>
<dbReference type="Proteomes" id="UP000886842">
    <property type="component" value="Unassembled WGS sequence"/>
</dbReference>
<dbReference type="CDD" id="cd01562">
    <property type="entry name" value="Thr-dehyd"/>
    <property type="match status" value="1"/>
</dbReference>
<dbReference type="InterPro" id="IPR036052">
    <property type="entry name" value="TrpB-like_PALP_sf"/>
</dbReference>
<keyword evidence="3" id="KW-0456">Lyase</keyword>
<evidence type="ECO:0000313" key="5">
    <source>
        <dbReference type="EMBL" id="HIT76002.1"/>
    </source>
</evidence>
<dbReference type="GO" id="GO:0003941">
    <property type="term" value="F:L-serine ammonia-lyase activity"/>
    <property type="evidence" value="ECO:0007669"/>
    <property type="project" value="TreeGrafter"/>
</dbReference>
<dbReference type="NCBIfam" id="NF004771">
    <property type="entry name" value="PRK06110.1"/>
    <property type="match status" value="1"/>
</dbReference>
<organism evidence="5 6">
    <name type="scientific">Candidatus Avipropionibacterium avicola</name>
    <dbReference type="NCBI Taxonomy" id="2840701"/>
    <lineage>
        <taxon>Bacteria</taxon>
        <taxon>Bacillati</taxon>
        <taxon>Actinomycetota</taxon>
        <taxon>Actinomycetes</taxon>
        <taxon>Propionibacteriales</taxon>
        <taxon>Propionibacteriaceae</taxon>
        <taxon>Propionibacteriaceae incertae sedis</taxon>
        <taxon>Candidatus Avipropionibacterium</taxon>
    </lineage>
</organism>
<evidence type="ECO:0000259" key="4">
    <source>
        <dbReference type="Pfam" id="PF00291"/>
    </source>
</evidence>
<dbReference type="InterPro" id="IPR001926">
    <property type="entry name" value="TrpB-like_PALP"/>
</dbReference>
<reference evidence="5" key="2">
    <citation type="journal article" date="2021" name="PeerJ">
        <title>Extensive microbial diversity within the chicken gut microbiome revealed by metagenomics and culture.</title>
        <authorList>
            <person name="Gilroy R."/>
            <person name="Ravi A."/>
            <person name="Getino M."/>
            <person name="Pursley I."/>
            <person name="Horton D.L."/>
            <person name="Alikhan N.F."/>
            <person name="Baker D."/>
            <person name="Gharbi K."/>
            <person name="Hall N."/>
            <person name="Watson M."/>
            <person name="Adriaenssens E.M."/>
            <person name="Foster-Nyarko E."/>
            <person name="Jarju S."/>
            <person name="Secka A."/>
            <person name="Antonio M."/>
            <person name="Oren A."/>
            <person name="Chaudhuri R.R."/>
            <person name="La Ragione R."/>
            <person name="Hildebrand F."/>
            <person name="Pallen M.J."/>
        </authorList>
    </citation>
    <scope>NUCLEOTIDE SEQUENCE</scope>
    <source>
        <strain evidence="5">ChiGjej1B1-24693</strain>
    </source>
</reference>
<sequence>MLTAEALAEATSLVGRHVPVTPCYRWPLLEEATGTHTWVKHEDATPTGAFKVRGGLVFADHLAAASSPPAGLIAATRGNHGQSVAFAAQRHGLPATIVVPEGNSTAKNNSMRAFGAELVIHGHDFQESLEHATALARERDLVFVPSFHPDLVAGVATGAAELHAQAGPLDVAYVPVGLGSGICAHMAVRDLLGLDTEIVGVVADGAPTHALSYEAGRPVPTESADTFVDGVATRTPVPDAVAAMVAGVSRFVRISEADALEAMRLMWHTTRHMPEPAGALSLGGLLADQHRRPGLRCAVILSGGNCDDDLVRAVASGDHAR</sequence>
<dbReference type="SUPFAM" id="SSF53686">
    <property type="entry name" value="Tryptophan synthase beta subunit-like PLP-dependent enzymes"/>
    <property type="match status" value="1"/>
</dbReference>
<proteinExistence type="predicted"/>
<reference evidence="5" key="1">
    <citation type="submission" date="2020-10" db="EMBL/GenBank/DDBJ databases">
        <authorList>
            <person name="Gilroy R."/>
        </authorList>
    </citation>
    <scope>NUCLEOTIDE SEQUENCE</scope>
    <source>
        <strain evidence="5">ChiGjej1B1-24693</strain>
    </source>
</reference>
<evidence type="ECO:0000256" key="2">
    <source>
        <dbReference type="ARBA" id="ARBA00022898"/>
    </source>
</evidence>